<evidence type="ECO:0000256" key="7">
    <source>
        <dbReference type="ARBA" id="ARBA00047899"/>
    </source>
</evidence>
<dbReference type="GO" id="GO:0000245">
    <property type="term" value="P:spliceosomal complex assembly"/>
    <property type="evidence" value="ECO:0007669"/>
    <property type="project" value="TreeGrafter"/>
</dbReference>
<dbReference type="Proteomes" id="UP000758603">
    <property type="component" value="Unassembled WGS sequence"/>
</dbReference>
<keyword evidence="5 10" id="KW-0418">Kinase</keyword>
<evidence type="ECO:0000256" key="1">
    <source>
        <dbReference type="ARBA" id="ARBA00012513"/>
    </source>
</evidence>
<dbReference type="GeneID" id="70137552"/>
<dbReference type="InterPro" id="IPR011009">
    <property type="entry name" value="Kinase-like_dom_sf"/>
</dbReference>
<keyword evidence="4" id="KW-0547">Nucleotide-binding</keyword>
<sequence length="244" mass="28042">MRRNLEIFQIIIPENFACLKKDLKDTSSPNEEYLLAPPRLPRLPARKHRRVDIAEEVEFIEHYKPGGYHPVELFDVLDGRFEVISKLGQGGISTAWLCYELKTKQWKAMKINAASHSSPKCSDLRVLELFRERLVDSSELMKNHICVATDTFWIDRPNGRHLCSVLPVLGPTLEDLRLELATLTESKRIKSACSQMAKGLDFLHRHSVCHGGFRPQNVLMQLKEGVLNQISKENMIEQLKKKEL</sequence>
<dbReference type="InterPro" id="IPR000719">
    <property type="entry name" value="Prot_kinase_dom"/>
</dbReference>
<proteinExistence type="predicted"/>
<evidence type="ECO:0000256" key="8">
    <source>
        <dbReference type="ARBA" id="ARBA00048679"/>
    </source>
</evidence>
<evidence type="ECO:0000313" key="11">
    <source>
        <dbReference type="Proteomes" id="UP000758603"/>
    </source>
</evidence>
<dbReference type="SUPFAM" id="SSF56112">
    <property type="entry name" value="Protein kinase-like (PK-like)"/>
    <property type="match status" value="1"/>
</dbReference>
<reference evidence="10" key="1">
    <citation type="journal article" date="2021" name="Nat. Commun.">
        <title>Genetic determinants of endophytism in the Arabidopsis root mycobiome.</title>
        <authorList>
            <person name="Mesny F."/>
            <person name="Miyauchi S."/>
            <person name="Thiergart T."/>
            <person name="Pickel B."/>
            <person name="Atanasova L."/>
            <person name="Karlsson M."/>
            <person name="Huettel B."/>
            <person name="Barry K.W."/>
            <person name="Haridas S."/>
            <person name="Chen C."/>
            <person name="Bauer D."/>
            <person name="Andreopoulos W."/>
            <person name="Pangilinan J."/>
            <person name="LaButti K."/>
            <person name="Riley R."/>
            <person name="Lipzen A."/>
            <person name="Clum A."/>
            <person name="Drula E."/>
            <person name="Henrissat B."/>
            <person name="Kohler A."/>
            <person name="Grigoriev I.V."/>
            <person name="Martin F.M."/>
            <person name="Hacquard S."/>
        </authorList>
    </citation>
    <scope>NUCLEOTIDE SEQUENCE</scope>
    <source>
        <strain evidence="10">MPI-SDFR-AT-0073</strain>
    </source>
</reference>
<evidence type="ECO:0000313" key="10">
    <source>
        <dbReference type="EMBL" id="KAH6645417.1"/>
    </source>
</evidence>
<dbReference type="EC" id="2.7.11.1" evidence="1"/>
<dbReference type="GO" id="GO:0004674">
    <property type="term" value="F:protein serine/threonine kinase activity"/>
    <property type="evidence" value="ECO:0007669"/>
    <property type="project" value="UniProtKB-KW"/>
</dbReference>
<dbReference type="PROSITE" id="PS50011">
    <property type="entry name" value="PROTEIN_KINASE_DOM"/>
    <property type="match status" value="1"/>
</dbReference>
<dbReference type="RefSeq" id="XP_045951931.1">
    <property type="nucleotide sequence ID" value="XM_046108661.1"/>
</dbReference>
<dbReference type="InterPro" id="IPR051334">
    <property type="entry name" value="SRPK"/>
</dbReference>
<dbReference type="GO" id="GO:0050684">
    <property type="term" value="P:regulation of mRNA processing"/>
    <property type="evidence" value="ECO:0007669"/>
    <property type="project" value="TreeGrafter"/>
</dbReference>
<comment type="caution">
    <text evidence="10">The sequence shown here is derived from an EMBL/GenBank/DDBJ whole genome shotgun (WGS) entry which is preliminary data.</text>
</comment>
<gene>
    <name evidence="10" type="ORF">BKA67DRAFT_669559</name>
</gene>
<comment type="catalytic activity">
    <reaction evidence="7">
        <text>L-threonyl-[protein] + ATP = O-phospho-L-threonyl-[protein] + ADP + H(+)</text>
        <dbReference type="Rhea" id="RHEA:46608"/>
        <dbReference type="Rhea" id="RHEA-COMP:11060"/>
        <dbReference type="Rhea" id="RHEA-COMP:11605"/>
        <dbReference type="ChEBI" id="CHEBI:15378"/>
        <dbReference type="ChEBI" id="CHEBI:30013"/>
        <dbReference type="ChEBI" id="CHEBI:30616"/>
        <dbReference type="ChEBI" id="CHEBI:61977"/>
        <dbReference type="ChEBI" id="CHEBI:456216"/>
        <dbReference type="EC" id="2.7.11.1"/>
    </reaction>
</comment>
<feature type="domain" description="Protein kinase" evidence="9">
    <location>
        <begin position="81"/>
        <end position="244"/>
    </location>
</feature>
<dbReference type="GO" id="GO:0005524">
    <property type="term" value="F:ATP binding"/>
    <property type="evidence" value="ECO:0007669"/>
    <property type="project" value="UniProtKB-KW"/>
</dbReference>
<dbReference type="Gene3D" id="3.30.200.20">
    <property type="entry name" value="Phosphorylase Kinase, domain 1"/>
    <property type="match status" value="1"/>
</dbReference>
<evidence type="ECO:0000259" key="9">
    <source>
        <dbReference type="PROSITE" id="PS50011"/>
    </source>
</evidence>
<name>A0A9P8RGH5_9PEZI</name>
<dbReference type="PANTHER" id="PTHR47634">
    <property type="entry name" value="PROTEIN KINASE DOMAIN-CONTAINING PROTEIN-RELATED"/>
    <property type="match status" value="1"/>
</dbReference>
<dbReference type="EMBL" id="JAGPXC010000011">
    <property type="protein sequence ID" value="KAH6645417.1"/>
    <property type="molecule type" value="Genomic_DNA"/>
</dbReference>
<keyword evidence="11" id="KW-1185">Reference proteome</keyword>
<accession>A0A9P8RGH5</accession>
<keyword evidence="3" id="KW-0808">Transferase</keyword>
<evidence type="ECO:0000256" key="3">
    <source>
        <dbReference type="ARBA" id="ARBA00022679"/>
    </source>
</evidence>
<protein>
    <recommendedName>
        <fullName evidence="1">non-specific serine/threonine protein kinase</fullName>
        <ecNumber evidence="1">2.7.11.1</ecNumber>
    </recommendedName>
</protein>
<dbReference type="Gene3D" id="1.10.510.10">
    <property type="entry name" value="Transferase(Phosphotransferase) domain 1"/>
    <property type="match status" value="1"/>
</dbReference>
<keyword evidence="6" id="KW-0067">ATP-binding</keyword>
<dbReference type="PANTHER" id="PTHR47634:SF9">
    <property type="entry name" value="PROTEIN KINASE DOMAIN-CONTAINING PROTEIN-RELATED"/>
    <property type="match status" value="1"/>
</dbReference>
<evidence type="ECO:0000256" key="5">
    <source>
        <dbReference type="ARBA" id="ARBA00022777"/>
    </source>
</evidence>
<evidence type="ECO:0000256" key="4">
    <source>
        <dbReference type="ARBA" id="ARBA00022741"/>
    </source>
</evidence>
<organism evidence="10 11">
    <name type="scientific">Truncatella angustata</name>
    <dbReference type="NCBI Taxonomy" id="152316"/>
    <lineage>
        <taxon>Eukaryota</taxon>
        <taxon>Fungi</taxon>
        <taxon>Dikarya</taxon>
        <taxon>Ascomycota</taxon>
        <taxon>Pezizomycotina</taxon>
        <taxon>Sordariomycetes</taxon>
        <taxon>Xylariomycetidae</taxon>
        <taxon>Amphisphaeriales</taxon>
        <taxon>Sporocadaceae</taxon>
        <taxon>Truncatella</taxon>
    </lineage>
</organism>
<evidence type="ECO:0000256" key="6">
    <source>
        <dbReference type="ARBA" id="ARBA00022840"/>
    </source>
</evidence>
<comment type="catalytic activity">
    <reaction evidence="8">
        <text>L-seryl-[protein] + ATP = O-phospho-L-seryl-[protein] + ADP + H(+)</text>
        <dbReference type="Rhea" id="RHEA:17989"/>
        <dbReference type="Rhea" id="RHEA-COMP:9863"/>
        <dbReference type="Rhea" id="RHEA-COMP:11604"/>
        <dbReference type="ChEBI" id="CHEBI:15378"/>
        <dbReference type="ChEBI" id="CHEBI:29999"/>
        <dbReference type="ChEBI" id="CHEBI:30616"/>
        <dbReference type="ChEBI" id="CHEBI:83421"/>
        <dbReference type="ChEBI" id="CHEBI:456216"/>
        <dbReference type="EC" id="2.7.11.1"/>
    </reaction>
</comment>
<evidence type="ECO:0000256" key="2">
    <source>
        <dbReference type="ARBA" id="ARBA00022527"/>
    </source>
</evidence>
<dbReference type="OrthoDB" id="5979581at2759"/>
<dbReference type="Pfam" id="PF00069">
    <property type="entry name" value="Pkinase"/>
    <property type="match status" value="1"/>
</dbReference>
<dbReference type="AlphaFoldDB" id="A0A9P8RGH5"/>
<keyword evidence="2" id="KW-0723">Serine/threonine-protein kinase</keyword>